<comment type="caution">
    <text evidence="1">The sequence shown here is derived from an EMBL/GenBank/DDBJ whole genome shotgun (WGS) entry which is preliminary data.</text>
</comment>
<proteinExistence type="predicted"/>
<evidence type="ECO:0000313" key="1">
    <source>
        <dbReference type="EMBL" id="KAH6921640.1"/>
    </source>
</evidence>
<dbReference type="Proteomes" id="UP000821845">
    <property type="component" value="Chromosome 9"/>
</dbReference>
<keyword evidence="2" id="KW-1185">Reference proteome</keyword>
<sequence length="639" mass="71130">MAGTTSSPAISNDDATSASSQTRVSFVYAFGGYLRTLASRFHSTVRVTAVFITSLLTVVSLGPYAAKYKSDLFEFIAGRSFCCPEDAREVAKFVNTSIDPCHDFYTRVCAEGLRFKLWKQLARQSELEDIVTTGVVPRGLRATEVTRFLIAYYKSCVETIPHKEDFIWDLARHLARATRKLLFKPDPRNALIFAATTMIKYKLPSIVDINLEPGIIELCPATVYTLRSLFPKVLKSSMKAVTGVTRFPVKPDEVSRLTESVKRRLESRYEEMAWRGGTGDDLKPTLWNVVALRSALAAIGYVTGDKTSVRVKGVAGVLAVHDTFAEGGPDGARATYLLMHSVASGAQRIYESRHVVMTDAVVRSVCKKSVQEIAEVWDTFTAETLATFEKENQLRAIFLAVRDAVYHECSASVVFDDVDSARIGELVQNVSLDLTMEATRAAIAVPKSTSEFAENLLRARAYNFDIQKERRRAPETQAYHIWIPPVMYDMIRTGPGTRSNIPNMAAMGWLIAQAIWEVVLSSDLSPKAQAAIQRLHSCFDTDEHGAARNVSVPLVLGMSSVLKAFGRPKWDTVRPAWGTVRMSHGQMFYTLAVYYNCPMESTPQEVVRFNEALMYDGDFASVFRCPADSPMARRLRCSI</sequence>
<organism evidence="1 2">
    <name type="scientific">Hyalomma asiaticum</name>
    <name type="common">Tick</name>
    <dbReference type="NCBI Taxonomy" id="266040"/>
    <lineage>
        <taxon>Eukaryota</taxon>
        <taxon>Metazoa</taxon>
        <taxon>Ecdysozoa</taxon>
        <taxon>Arthropoda</taxon>
        <taxon>Chelicerata</taxon>
        <taxon>Arachnida</taxon>
        <taxon>Acari</taxon>
        <taxon>Parasitiformes</taxon>
        <taxon>Ixodida</taxon>
        <taxon>Ixodoidea</taxon>
        <taxon>Ixodidae</taxon>
        <taxon>Hyalomminae</taxon>
        <taxon>Hyalomma</taxon>
    </lineage>
</organism>
<name>A0ACB7RHG4_HYAAI</name>
<accession>A0ACB7RHG4</accession>
<gene>
    <name evidence="1" type="ORF">HPB50_003841</name>
</gene>
<reference evidence="1" key="1">
    <citation type="submission" date="2020-05" db="EMBL/GenBank/DDBJ databases">
        <title>Large-scale comparative analyses of tick genomes elucidate their genetic diversity and vector capacities.</title>
        <authorList>
            <person name="Jia N."/>
            <person name="Wang J."/>
            <person name="Shi W."/>
            <person name="Du L."/>
            <person name="Sun Y."/>
            <person name="Zhan W."/>
            <person name="Jiang J."/>
            <person name="Wang Q."/>
            <person name="Zhang B."/>
            <person name="Ji P."/>
            <person name="Sakyi L.B."/>
            <person name="Cui X."/>
            <person name="Yuan T."/>
            <person name="Jiang B."/>
            <person name="Yang W."/>
            <person name="Lam T.T.-Y."/>
            <person name="Chang Q."/>
            <person name="Ding S."/>
            <person name="Wang X."/>
            <person name="Zhu J."/>
            <person name="Ruan X."/>
            <person name="Zhao L."/>
            <person name="Wei J."/>
            <person name="Que T."/>
            <person name="Du C."/>
            <person name="Cheng J."/>
            <person name="Dai P."/>
            <person name="Han X."/>
            <person name="Huang E."/>
            <person name="Gao Y."/>
            <person name="Liu J."/>
            <person name="Shao H."/>
            <person name="Ye R."/>
            <person name="Li L."/>
            <person name="Wei W."/>
            <person name="Wang X."/>
            <person name="Wang C."/>
            <person name="Yang T."/>
            <person name="Huo Q."/>
            <person name="Li W."/>
            <person name="Guo W."/>
            <person name="Chen H."/>
            <person name="Zhou L."/>
            <person name="Ni X."/>
            <person name="Tian J."/>
            <person name="Zhou Y."/>
            <person name="Sheng Y."/>
            <person name="Liu T."/>
            <person name="Pan Y."/>
            <person name="Xia L."/>
            <person name="Li J."/>
            <person name="Zhao F."/>
            <person name="Cao W."/>
        </authorList>
    </citation>
    <scope>NUCLEOTIDE SEQUENCE</scope>
    <source>
        <strain evidence="1">Hyas-2018</strain>
    </source>
</reference>
<protein>
    <submittedName>
        <fullName evidence="1">Uncharacterized protein</fullName>
    </submittedName>
</protein>
<dbReference type="EMBL" id="CM023489">
    <property type="protein sequence ID" value="KAH6921640.1"/>
    <property type="molecule type" value="Genomic_DNA"/>
</dbReference>
<evidence type="ECO:0000313" key="2">
    <source>
        <dbReference type="Proteomes" id="UP000821845"/>
    </source>
</evidence>